<keyword evidence="3" id="KW-1185">Reference proteome</keyword>
<dbReference type="PROSITE" id="PS50004">
    <property type="entry name" value="C2"/>
    <property type="match status" value="1"/>
</dbReference>
<dbReference type="OrthoDB" id="195679at2759"/>
<dbReference type="Proteomes" id="UP001151699">
    <property type="component" value="Chromosome X"/>
</dbReference>
<feature type="domain" description="C2" evidence="1">
    <location>
        <begin position="1"/>
        <end position="89"/>
    </location>
</feature>
<proteinExistence type="predicted"/>
<dbReference type="Gene3D" id="2.60.40.150">
    <property type="entry name" value="C2 domain"/>
    <property type="match status" value="1"/>
</dbReference>
<dbReference type="AlphaFoldDB" id="A0A9Q0MWY6"/>
<dbReference type="Pfam" id="PF00168">
    <property type="entry name" value="C2"/>
    <property type="match status" value="1"/>
</dbReference>
<evidence type="ECO:0000313" key="3">
    <source>
        <dbReference type="Proteomes" id="UP001151699"/>
    </source>
</evidence>
<protein>
    <submittedName>
        <fullName evidence="2">Synaptotagmin-like protein 4</fullName>
    </submittedName>
</protein>
<organism evidence="2 3">
    <name type="scientific">Pseudolycoriella hygida</name>
    <dbReference type="NCBI Taxonomy" id="35572"/>
    <lineage>
        <taxon>Eukaryota</taxon>
        <taxon>Metazoa</taxon>
        <taxon>Ecdysozoa</taxon>
        <taxon>Arthropoda</taxon>
        <taxon>Hexapoda</taxon>
        <taxon>Insecta</taxon>
        <taxon>Pterygota</taxon>
        <taxon>Neoptera</taxon>
        <taxon>Endopterygota</taxon>
        <taxon>Diptera</taxon>
        <taxon>Nematocera</taxon>
        <taxon>Sciaroidea</taxon>
        <taxon>Sciaridae</taxon>
        <taxon>Pseudolycoriella</taxon>
    </lineage>
</organism>
<dbReference type="PANTHER" id="PTHR45716:SF2">
    <property type="entry name" value="BITESIZE, ISOFORM I"/>
    <property type="match status" value="1"/>
</dbReference>
<dbReference type="GO" id="GO:0042043">
    <property type="term" value="F:neurexin family protein binding"/>
    <property type="evidence" value="ECO:0007669"/>
    <property type="project" value="TreeGrafter"/>
</dbReference>
<sequence length="124" mass="14323">MKTFSNALRHWFSTTPAKVILSVFSVEVLVNPVWNYTFVYDDVSLQELSERALELTIWDHDRLSTNEFLGGIRFSLGTGKHNGRNVDWMDSTGKELSLWQNMLSRPNFWVEGSVILRSSLEKLN</sequence>
<name>A0A9Q0MWY6_9DIPT</name>
<dbReference type="SUPFAM" id="SSF49562">
    <property type="entry name" value="C2 domain (Calcium/lipid-binding domain, CaLB)"/>
    <property type="match status" value="1"/>
</dbReference>
<dbReference type="GO" id="GO:0006887">
    <property type="term" value="P:exocytosis"/>
    <property type="evidence" value="ECO:0007669"/>
    <property type="project" value="TreeGrafter"/>
</dbReference>
<dbReference type="GO" id="GO:0070382">
    <property type="term" value="C:exocytic vesicle"/>
    <property type="evidence" value="ECO:0007669"/>
    <property type="project" value="TreeGrafter"/>
</dbReference>
<reference evidence="2" key="1">
    <citation type="submission" date="2022-07" db="EMBL/GenBank/DDBJ databases">
        <authorList>
            <person name="Trinca V."/>
            <person name="Uliana J.V.C."/>
            <person name="Torres T.T."/>
            <person name="Ward R.J."/>
            <person name="Monesi N."/>
        </authorList>
    </citation>
    <scope>NUCLEOTIDE SEQUENCE</scope>
    <source>
        <strain evidence="2">HSMRA1968</strain>
        <tissue evidence="2">Whole embryos</tissue>
    </source>
</reference>
<evidence type="ECO:0000259" key="1">
    <source>
        <dbReference type="PROSITE" id="PS50004"/>
    </source>
</evidence>
<dbReference type="PANTHER" id="PTHR45716">
    <property type="entry name" value="BITESIZE, ISOFORM I"/>
    <property type="match status" value="1"/>
</dbReference>
<dbReference type="GO" id="GO:0005886">
    <property type="term" value="C:plasma membrane"/>
    <property type="evidence" value="ECO:0007669"/>
    <property type="project" value="TreeGrafter"/>
</dbReference>
<dbReference type="InterPro" id="IPR035892">
    <property type="entry name" value="C2_domain_sf"/>
</dbReference>
<dbReference type="InterPro" id="IPR000008">
    <property type="entry name" value="C2_dom"/>
</dbReference>
<gene>
    <name evidence="2" type="primary">SYTL4</name>
    <name evidence="2" type="ORF">Bhyg_11456</name>
</gene>
<accession>A0A9Q0MWY6</accession>
<evidence type="ECO:0000313" key="2">
    <source>
        <dbReference type="EMBL" id="KAJ6638719.1"/>
    </source>
</evidence>
<comment type="caution">
    <text evidence="2">The sequence shown here is derived from an EMBL/GenBank/DDBJ whole genome shotgun (WGS) entry which is preliminary data.</text>
</comment>
<dbReference type="EMBL" id="WJQU01000003">
    <property type="protein sequence ID" value="KAJ6638719.1"/>
    <property type="molecule type" value="Genomic_DNA"/>
</dbReference>